<organism evidence="1 2">
    <name type="scientific">Lipomyces kononenkoae</name>
    <name type="common">Yeast</name>
    <dbReference type="NCBI Taxonomy" id="34357"/>
    <lineage>
        <taxon>Eukaryota</taxon>
        <taxon>Fungi</taxon>
        <taxon>Dikarya</taxon>
        <taxon>Ascomycota</taxon>
        <taxon>Saccharomycotina</taxon>
        <taxon>Lipomycetes</taxon>
        <taxon>Lipomycetales</taxon>
        <taxon>Lipomycetaceae</taxon>
        <taxon>Lipomyces</taxon>
    </lineage>
</organism>
<sequence length="631" mass="65160">MMPQQASFGSGFGTASQTGGGSSLFSSPFTQQQQGTPSQFSSSFGPTQTGGLTHSQSAFDLGGQQQQQLPGQFMPQQQGQQNQIPSTNAFLLTSPPRAPPPAPAWAAGAGESRRYVPSHLTHMRYKNSPIGGGGGGGANGYYTPDRMPASPIGGTPSPAAGGLGGPLSSSSSRSTRPFPSSQSTTALRPSSESSSALRSSRGGGGAKFGGPSFGVPKPHHTRSSLAQGSSANVSFGEFDDLPPTESIYDAGAASPFAFQLPTTSTSGPSMESSAIAMLPSPSSNGAGQVEDKYMPPPSTPGTPSLSTPSLPTTKDQAMSVIVFGFPAELTHVVVDHFARFGTIMEHLSSGGLSSTGEHHVGVSDGTPVETGKNWVKITYTTAVAATRALAENGRTLGSMDYVIGCVPHHSPTPLASSSLLLTEGRKTTSSTGGGLLRGSGPSLNIHALLSEGANEDAGSSRRRKGDESWKVSPAAGSSNLFTPVGHPQQQPVAAVPFTPQQPPQQQRQDATKMPPASLPRMKSVPAGLGKRIDVRGPEGIFKEKERKGGSMLSGSATLRGLASILLGTGTTDYSSAAGQQQQQQQQTLKRVAGEDLQAGSGGNGKKPAQQESWLGWTTKKTQEFIFGWDDL</sequence>
<keyword evidence="2" id="KW-1185">Reference proteome</keyword>
<name>A0ACC3TBL3_LIPKO</name>
<gene>
    <name evidence="1" type="ORF">V1525DRAFT_392313</name>
</gene>
<protein>
    <submittedName>
        <fullName evidence="1">Nup53/35/40-type RNA recognition motif-domain-containing protein</fullName>
    </submittedName>
</protein>
<proteinExistence type="predicted"/>
<dbReference type="EMBL" id="MU971335">
    <property type="protein sequence ID" value="KAK9241164.1"/>
    <property type="molecule type" value="Genomic_DNA"/>
</dbReference>
<accession>A0ACC3TBL3</accession>
<dbReference type="Proteomes" id="UP001433508">
    <property type="component" value="Unassembled WGS sequence"/>
</dbReference>
<reference evidence="2" key="1">
    <citation type="journal article" date="2024" name="Front. Bioeng. Biotechnol.">
        <title>Genome-scale model development and genomic sequencing of the oleaginous clade Lipomyces.</title>
        <authorList>
            <person name="Czajka J.J."/>
            <person name="Han Y."/>
            <person name="Kim J."/>
            <person name="Mondo S.J."/>
            <person name="Hofstad B.A."/>
            <person name="Robles A."/>
            <person name="Haridas S."/>
            <person name="Riley R."/>
            <person name="LaButti K."/>
            <person name="Pangilinan J."/>
            <person name="Andreopoulos W."/>
            <person name="Lipzen A."/>
            <person name="Yan J."/>
            <person name="Wang M."/>
            <person name="Ng V."/>
            <person name="Grigoriev I.V."/>
            <person name="Spatafora J.W."/>
            <person name="Magnuson J.K."/>
            <person name="Baker S.E."/>
            <person name="Pomraning K.R."/>
        </authorList>
    </citation>
    <scope>NUCLEOTIDE SEQUENCE [LARGE SCALE GENOMIC DNA]</scope>
    <source>
        <strain evidence="2">CBS 7786</strain>
    </source>
</reference>
<evidence type="ECO:0000313" key="2">
    <source>
        <dbReference type="Proteomes" id="UP001433508"/>
    </source>
</evidence>
<comment type="caution">
    <text evidence="1">The sequence shown here is derived from an EMBL/GenBank/DDBJ whole genome shotgun (WGS) entry which is preliminary data.</text>
</comment>
<evidence type="ECO:0000313" key="1">
    <source>
        <dbReference type="EMBL" id="KAK9241164.1"/>
    </source>
</evidence>